<evidence type="ECO:0000256" key="2">
    <source>
        <dbReference type="SAM" id="MobiDB-lite"/>
    </source>
</evidence>
<gene>
    <name evidence="4" type="ORF">LRS13_15865</name>
</gene>
<accession>A0ABY5PC53</accession>
<dbReference type="RefSeq" id="WP_353862719.1">
    <property type="nucleotide sequence ID" value="NZ_CP088295.1"/>
</dbReference>
<protein>
    <submittedName>
        <fullName evidence="4">Phage major capsid protein</fullName>
    </submittedName>
</protein>
<name>A0ABY5PC53_9ACTN</name>
<organism evidence="4 5">
    <name type="scientific">Svornostia abyssi</name>
    <dbReference type="NCBI Taxonomy" id="2898438"/>
    <lineage>
        <taxon>Bacteria</taxon>
        <taxon>Bacillati</taxon>
        <taxon>Actinomycetota</taxon>
        <taxon>Thermoleophilia</taxon>
        <taxon>Solirubrobacterales</taxon>
        <taxon>Baekduiaceae</taxon>
        <taxon>Svornostia</taxon>
    </lineage>
</organism>
<reference evidence="5" key="1">
    <citation type="submission" date="2021-11" db="EMBL/GenBank/DDBJ databases">
        <title>Cultivation dependent microbiological survey of springs from the worlds oldest radium mine currently devoted to the extraction of radon-saturated water.</title>
        <authorList>
            <person name="Kapinusova G."/>
            <person name="Smrhova T."/>
            <person name="Strejcek M."/>
            <person name="Suman J."/>
            <person name="Jani K."/>
            <person name="Pajer P."/>
            <person name="Uhlik O."/>
        </authorList>
    </citation>
    <scope>NUCLEOTIDE SEQUENCE [LARGE SCALE GENOMIC DNA]</scope>
    <source>
        <strain evidence="5">J379</strain>
    </source>
</reference>
<proteinExistence type="predicted"/>
<dbReference type="SUPFAM" id="SSF56563">
    <property type="entry name" value="Major capsid protein gp5"/>
    <property type="match status" value="1"/>
</dbReference>
<feature type="domain" description="Phage capsid-like C-terminal" evidence="3">
    <location>
        <begin position="93"/>
        <end position="396"/>
    </location>
</feature>
<dbReference type="InterPro" id="IPR054612">
    <property type="entry name" value="Phage_capsid-like_C"/>
</dbReference>
<sequence>MAETALEVLEGIRRELAAQRGAPGTALEPRSPSRMVGPHASKEFVEQVAAMASHDMKGMHVQDPSERVTGAKVGGRGLAATMKALAEGTDSAGGYLVANQLADEVLTAARARSAVVQLGPRVVDGIGRQLDLTRVSTGATAYWPNENAPIPISEPSFSQDVVLRPRDLSALVPVSNRLLRDAADVPDAEDVIVQDLSEVIALAWDLACLAGSGSGNVPTGILSMSGTQNVTTALGIAADGDFFDDDLARAMVGALRNVNSAMLRPGWVFHSKILNQLESLKDNEGRPFSLNPAFLEIGDTGWTGKFLGYPFAVSNQLPTNETRGASNDTTSVIFADWSESWIGVNRDLTLDVSREAAYTTDGGTTWVSAFQNRQTLFRCEQTMDFTMRRPNNAVILRGLKT</sequence>
<keyword evidence="5" id="KW-1185">Reference proteome</keyword>
<dbReference type="Gene3D" id="3.30.2400.10">
    <property type="entry name" value="Major capsid protein gp5"/>
    <property type="match status" value="1"/>
</dbReference>
<dbReference type="EMBL" id="CP088295">
    <property type="protein sequence ID" value="UUY02186.1"/>
    <property type="molecule type" value="Genomic_DNA"/>
</dbReference>
<dbReference type="InterPro" id="IPR024455">
    <property type="entry name" value="Phage_capsid"/>
</dbReference>
<evidence type="ECO:0000256" key="1">
    <source>
        <dbReference type="ARBA" id="ARBA00004328"/>
    </source>
</evidence>
<evidence type="ECO:0000313" key="4">
    <source>
        <dbReference type="EMBL" id="UUY02186.1"/>
    </source>
</evidence>
<evidence type="ECO:0000313" key="5">
    <source>
        <dbReference type="Proteomes" id="UP001058860"/>
    </source>
</evidence>
<dbReference type="Proteomes" id="UP001058860">
    <property type="component" value="Chromosome"/>
</dbReference>
<dbReference type="NCBIfam" id="TIGR01554">
    <property type="entry name" value="major_cap_HK97"/>
    <property type="match status" value="1"/>
</dbReference>
<comment type="subcellular location">
    <subcellularLocation>
        <location evidence="1">Virion</location>
    </subcellularLocation>
</comment>
<evidence type="ECO:0000259" key="3">
    <source>
        <dbReference type="Pfam" id="PF05065"/>
    </source>
</evidence>
<feature type="region of interest" description="Disordered" evidence="2">
    <location>
        <begin position="19"/>
        <end position="38"/>
    </location>
</feature>
<dbReference type="Pfam" id="PF05065">
    <property type="entry name" value="Phage_capsid"/>
    <property type="match status" value="1"/>
</dbReference>